<dbReference type="AlphaFoldDB" id="A0A1F5VX42"/>
<comment type="caution">
    <text evidence="1">The sequence shown here is derived from an EMBL/GenBank/DDBJ whole genome shotgun (WGS) entry which is preliminary data.</text>
</comment>
<dbReference type="EMBL" id="MFGW01000030">
    <property type="protein sequence ID" value="OGF68036.1"/>
    <property type="molecule type" value="Genomic_DNA"/>
</dbReference>
<protein>
    <recommendedName>
        <fullName evidence="3">Xylose isomerase-like TIM barrel domain-containing protein</fullName>
    </recommendedName>
</protein>
<evidence type="ECO:0008006" key="3">
    <source>
        <dbReference type="Google" id="ProtNLM"/>
    </source>
</evidence>
<accession>A0A1F5VX42</accession>
<evidence type="ECO:0000313" key="2">
    <source>
        <dbReference type="Proteomes" id="UP000178943"/>
    </source>
</evidence>
<gene>
    <name evidence="1" type="ORF">A2Y62_08295</name>
</gene>
<name>A0A1F5VX42_9BACT</name>
<proteinExistence type="predicted"/>
<reference evidence="1 2" key="1">
    <citation type="journal article" date="2016" name="Nat. Commun.">
        <title>Thousands of microbial genomes shed light on interconnected biogeochemical processes in an aquifer system.</title>
        <authorList>
            <person name="Anantharaman K."/>
            <person name="Brown C.T."/>
            <person name="Hug L.A."/>
            <person name="Sharon I."/>
            <person name="Castelle C.J."/>
            <person name="Probst A.J."/>
            <person name="Thomas B.C."/>
            <person name="Singh A."/>
            <person name="Wilkins M.J."/>
            <person name="Karaoz U."/>
            <person name="Brodie E.L."/>
            <person name="Williams K.H."/>
            <person name="Hubbard S.S."/>
            <person name="Banfield J.F."/>
        </authorList>
    </citation>
    <scope>NUCLEOTIDE SEQUENCE [LARGE SCALE GENOMIC DNA]</scope>
</reference>
<sequence>MIGILANNIIRIGVANSISIETGFDPVDAIEYAKRHHFELVQIFLNPELLSKPEILERIRVEQSSFHNIYFHASGYFNVDFFNSKYRDLLYSCIASFNTPHFIIHFDENYDFVQTLYLAKEGSVIDKIYIENYFNSIGKSASFKNISRYIELFASNFAGIELLPVVDIPRFFHAKTGFSIDESLQQFAELITGISRINLPVLLHIIDCNDPMQSRESFCSVGEGYIPYPQIIDLLNQSDIIIEGIILEYEDKINPLSSRNLLEQLFREQKVE</sequence>
<dbReference type="SUPFAM" id="SSF51658">
    <property type="entry name" value="Xylose isomerase-like"/>
    <property type="match status" value="1"/>
</dbReference>
<evidence type="ECO:0000313" key="1">
    <source>
        <dbReference type="EMBL" id="OGF68036.1"/>
    </source>
</evidence>
<dbReference type="InterPro" id="IPR036237">
    <property type="entry name" value="Xyl_isomerase-like_sf"/>
</dbReference>
<organism evidence="1 2">
    <name type="scientific">Candidatus Fischerbacteria bacterium RBG_13_37_8</name>
    <dbReference type="NCBI Taxonomy" id="1817863"/>
    <lineage>
        <taxon>Bacteria</taxon>
        <taxon>Candidatus Fischeribacteriota</taxon>
    </lineage>
</organism>
<dbReference type="Proteomes" id="UP000178943">
    <property type="component" value="Unassembled WGS sequence"/>
</dbReference>
<dbReference type="Gene3D" id="3.20.20.150">
    <property type="entry name" value="Divalent-metal-dependent TIM barrel enzymes"/>
    <property type="match status" value="1"/>
</dbReference>